<evidence type="ECO:0000256" key="10">
    <source>
        <dbReference type="HAMAP-Rule" id="MF_00185"/>
    </source>
</evidence>
<proteinExistence type="inferred from homology"/>
<name>D6GSL1_FILAD</name>
<dbReference type="OrthoDB" id="9776390at2"/>
<dbReference type="GO" id="GO:0005524">
    <property type="term" value="F:ATP binding"/>
    <property type="evidence" value="ECO:0007669"/>
    <property type="project" value="UniProtKB-UniRule"/>
</dbReference>
<dbReference type="HAMAP" id="MF_00185">
    <property type="entry name" value="IPP_trans"/>
    <property type="match status" value="1"/>
</dbReference>
<dbReference type="STRING" id="546269.HMPREF0389_00569"/>
<comment type="catalytic activity">
    <reaction evidence="9 10 11">
        <text>adenosine(37) in tRNA + dimethylallyl diphosphate = N(6)-dimethylallyladenosine(37) in tRNA + diphosphate</text>
        <dbReference type="Rhea" id="RHEA:26482"/>
        <dbReference type="Rhea" id="RHEA-COMP:10162"/>
        <dbReference type="Rhea" id="RHEA-COMP:10375"/>
        <dbReference type="ChEBI" id="CHEBI:33019"/>
        <dbReference type="ChEBI" id="CHEBI:57623"/>
        <dbReference type="ChEBI" id="CHEBI:74411"/>
        <dbReference type="ChEBI" id="CHEBI:74415"/>
        <dbReference type="EC" id="2.5.1.75"/>
    </reaction>
</comment>
<keyword evidence="8 10" id="KW-0460">Magnesium</keyword>
<accession>D6GSL1</accession>
<evidence type="ECO:0000256" key="2">
    <source>
        <dbReference type="ARBA" id="ARBA00003213"/>
    </source>
</evidence>
<dbReference type="PANTHER" id="PTHR11088:SF60">
    <property type="entry name" value="TRNA DIMETHYLALLYLTRANSFERASE"/>
    <property type="match status" value="1"/>
</dbReference>
<evidence type="ECO:0000256" key="13">
    <source>
        <dbReference type="RuleBase" id="RU003785"/>
    </source>
</evidence>
<dbReference type="InterPro" id="IPR027417">
    <property type="entry name" value="P-loop_NTPase"/>
</dbReference>
<organism evidence="14 15">
    <name type="scientific">Filifactor alocis (strain ATCC 35896 / CCUG 47790 / D40 B5)</name>
    <name type="common">Fusobacterium alocis</name>
    <dbReference type="NCBI Taxonomy" id="546269"/>
    <lineage>
        <taxon>Bacteria</taxon>
        <taxon>Bacillati</taxon>
        <taxon>Bacillota</taxon>
        <taxon>Clostridia</taxon>
        <taxon>Peptostreptococcales</taxon>
        <taxon>Filifactoraceae</taxon>
        <taxon>Filifactor</taxon>
    </lineage>
</organism>
<dbReference type="KEGG" id="faa:HMPREF0389_00569"/>
<evidence type="ECO:0000256" key="5">
    <source>
        <dbReference type="ARBA" id="ARBA00022694"/>
    </source>
</evidence>
<keyword evidence="4 10" id="KW-0808">Transferase</keyword>
<feature type="binding site" evidence="10">
    <location>
        <begin position="11"/>
        <end position="16"/>
    </location>
    <ligand>
        <name>substrate</name>
    </ligand>
</feature>
<comment type="caution">
    <text evidence="10">Lacks conserved residue(s) required for the propagation of feature annotation.</text>
</comment>
<comment type="similarity">
    <text evidence="3 10 13">Belongs to the IPP transferase family.</text>
</comment>
<dbReference type="SUPFAM" id="SSF52540">
    <property type="entry name" value="P-loop containing nucleoside triphosphate hydrolases"/>
    <property type="match status" value="2"/>
</dbReference>
<evidence type="ECO:0000256" key="6">
    <source>
        <dbReference type="ARBA" id="ARBA00022741"/>
    </source>
</evidence>
<evidence type="ECO:0000313" key="14">
    <source>
        <dbReference type="EMBL" id="EFE28652.2"/>
    </source>
</evidence>
<dbReference type="Pfam" id="PF01715">
    <property type="entry name" value="IPPT"/>
    <property type="match status" value="1"/>
</dbReference>
<keyword evidence="7 10" id="KW-0067">ATP-binding</keyword>
<keyword evidence="15" id="KW-1185">Reference proteome</keyword>
<comment type="cofactor">
    <cofactor evidence="1 10">
        <name>Mg(2+)</name>
        <dbReference type="ChEBI" id="CHEBI:18420"/>
    </cofactor>
</comment>
<dbReference type="GO" id="GO:0006400">
    <property type="term" value="P:tRNA modification"/>
    <property type="evidence" value="ECO:0007669"/>
    <property type="project" value="TreeGrafter"/>
</dbReference>
<evidence type="ECO:0000256" key="3">
    <source>
        <dbReference type="ARBA" id="ARBA00005842"/>
    </source>
</evidence>
<evidence type="ECO:0000256" key="7">
    <source>
        <dbReference type="ARBA" id="ARBA00022840"/>
    </source>
</evidence>
<evidence type="ECO:0000313" key="15">
    <source>
        <dbReference type="Proteomes" id="UP000007468"/>
    </source>
</evidence>
<dbReference type="Gene3D" id="3.40.50.300">
    <property type="entry name" value="P-loop containing nucleotide triphosphate hydrolases"/>
    <property type="match status" value="1"/>
</dbReference>
<evidence type="ECO:0000256" key="4">
    <source>
        <dbReference type="ARBA" id="ARBA00022679"/>
    </source>
</evidence>
<comment type="subunit">
    <text evidence="10">Monomer.</text>
</comment>
<keyword evidence="6 10" id="KW-0547">Nucleotide-binding</keyword>
<dbReference type="Gene3D" id="1.10.20.140">
    <property type="match status" value="1"/>
</dbReference>
<dbReference type="EMBL" id="CP002390">
    <property type="protein sequence ID" value="EFE28652.2"/>
    <property type="molecule type" value="Genomic_DNA"/>
</dbReference>
<dbReference type="InterPro" id="IPR039657">
    <property type="entry name" value="Dimethylallyltransferase"/>
</dbReference>
<dbReference type="eggNOG" id="COG0324">
    <property type="taxonomic scope" value="Bacteria"/>
</dbReference>
<evidence type="ECO:0000256" key="11">
    <source>
        <dbReference type="RuleBase" id="RU003783"/>
    </source>
</evidence>
<comment type="function">
    <text evidence="2 10 12">Catalyzes the transfer of a dimethylallyl group onto the adenine at position 37 in tRNAs that read codons beginning with uridine, leading to the formation of N6-(dimethylallyl)adenosine (i(6)A).</text>
</comment>
<evidence type="ECO:0000256" key="1">
    <source>
        <dbReference type="ARBA" id="ARBA00001946"/>
    </source>
</evidence>
<keyword evidence="5 10" id="KW-0819">tRNA processing</keyword>
<evidence type="ECO:0000256" key="8">
    <source>
        <dbReference type="ARBA" id="ARBA00022842"/>
    </source>
</evidence>
<feature type="site" description="Interaction with substrate tRNA" evidence="10">
    <location>
        <position position="123"/>
    </location>
</feature>
<dbReference type="HOGENOM" id="CLU_032616_0_1_9"/>
<feature type="region of interest" description="Interaction with substrate tRNA" evidence="10">
    <location>
        <begin position="34"/>
        <end position="37"/>
    </location>
</feature>
<dbReference type="InterPro" id="IPR018022">
    <property type="entry name" value="IPT"/>
</dbReference>
<protein>
    <recommendedName>
        <fullName evidence="10">tRNA dimethylallyltransferase</fullName>
        <ecNumber evidence="10">2.5.1.75</ecNumber>
    </recommendedName>
    <alternativeName>
        <fullName evidence="10">Dimethylallyl diphosphate:tRNA dimethylallyltransferase</fullName>
        <shortName evidence="10">DMAPP:tRNA dimethylallyltransferase</shortName>
        <shortName evidence="10">DMATase</shortName>
    </alternativeName>
    <alternativeName>
        <fullName evidence="10">Isopentenyl-diphosphate:tRNA isopentenyltransferase</fullName>
        <shortName evidence="10">IPP transferase</shortName>
        <shortName evidence="10">IPPT</shortName>
        <shortName evidence="10">IPTase</shortName>
    </alternativeName>
</protein>
<dbReference type="PANTHER" id="PTHR11088">
    <property type="entry name" value="TRNA DIMETHYLALLYLTRANSFERASE"/>
    <property type="match status" value="1"/>
</dbReference>
<sequence length="309" mass="36010">MNKVIMISGPTGVGKTKTSIQLAKKIDGEIISADSMQIYQEMNIGTAKIREEETEGIKHHLIDVISPDENFTVSDFQQRALALIDDITNRKKVPIIVGGTGLYVNSLLYDMDFQSNTVDRELRAELLNLLEREGKDALFHQLEEIDSKKAETIDRHNSKRVIRAIEIATYAKKNKDFANDILPRKDMQFLLFTLYADRKLLYERINNRVMEMIEDGLVQEVESLVKKYHLTEENQSMKGIGYRQVIAFLEKKISNLEMIEEIKKDSRRYAKRQLTWFRRYPFAKWIDMDQEFSVAFEDILKQTNEFLEG</sequence>
<reference evidence="15" key="1">
    <citation type="submission" date="2010-12" db="EMBL/GenBank/DDBJ databases">
        <title>The genome sequence of Filifactor alocis strain ATCC 35896.</title>
        <authorList>
            <consortium name="The Broad Institute Genome Sequencing Platform"/>
            <person name="Ward D."/>
            <person name="Earl A."/>
            <person name="Feldgarden M."/>
            <person name="Young S.K."/>
            <person name="Gargeya S."/>
            <person name="Zeng Q."/>
            <person name="Alvarado L."/>
            <person name="Berlin A."/>
            <person name="Bochicchio J."/>
            <person name="Chapman S.B."/>
            <person name="Chen Z."/>
            <person name="Freedman E."/>
            <person name="Gellesch M."/>
            <person name="Goldberg J."/>
            <person name="Griggs A."/>
            <person name="Gujja S."/>
            <person name="Heilman E."/>
            <person name="Heiman D."/>
            <person name="Howarth C."/>
            <person name="Mehta T."/>
            <person name="Neiman D."/>
            <person name="Pearson M."/>
            <person name="Roberts A."/>
            <person name="Saif S."/>
            <person name="Shea T."/>
            <person name="Shenoy N."/>
            <person name="Sisk P."/>
            <person name="Stolte C."/>
            <person name="Sykes S."/>
            <person name="White J."/>
            <person name="Yandava C."/>
            <person name="Izard J."/>
            <person name="Blanton J.M."/>
            <person name="Baranova O.V."/>
            <person name="Tanner A.C."/>
            <person name="Dewhirst F.E."/>
            <person name="Haas B."/>
            <person name="Nusbaum C."/>
            <person name="Birren B."/>
        </authorList>
    </citation>
    <scope>NUCLEOTIDE SEQUENCE [LARGE SCALE GENOMIC DNA]</scope>
    <source>
        <strain evidence="15">ATCC 35896 / D40 B5</strain>
    </source>
</reference>
<feature type="binding site" evidence="10">
    <location>
        <begin position="9"/>
        <end position="16"/>
    </location>
    <ligand>
        <name>ATP</name>
        <dbReference type="ChEBI" id="CHEBI:30616"/>
    </ligand>
</feature>
<evidence type="ECO:0000256" key="12">
    <source>
        <dbReference type="RuleBase" id="RU003784"/>
    </source>
</evidence>
<dbReference type="EC" id="2.5.1.75" evidence="10"/>
<dbReference type="NCBIfam" id="TIGR00174">
    <property type="entry name" value="miaA"/>
    <property type="match status" value="1"/>
</dbReference>
<dbReference type="PATRIC" id="fig|546269.5.peg.1044"/>
<dbReference type="AlphaFoldDB" id="D6GSL1"/>
<gene>
    <name evidence="10 14" type="primary">miaA</name>
    <name evidence="14" type="ordered locus">HMPREF0389_00569</name>
</gene>
<evidence type="ECO:0000256" key="9">
    <source>
        <dbReference type="ARBA" id="ARBA00049563"/>
    </source>
</evidence>
<dbReference type="GO" id="GO:0052381">
    <property type="term" value="F:tRNA dimethylallyltransferase activity"/>
    <property type="evidence" value="ECO:0007669"/>
    <property type="project" value="UniProtKB-UniRule"/>
</dbReference>
<dbReference type="Proteomes" id="UP000007468">
    <property type="component" value="Chromosome"/>
</dbReference>
<feature type="site" description="Interaction with substrate tRNA" evidence="10">
    <location>
        <position position="100"/>
    </location>
</feature>